<dbReference type="Proteomes" id="UP000024635">
    <property type="component" value="Unassembled WGS sequence"/>
</dbReference>
<accession>A0A016UY02</accession>
<dbReference type="AlphaFoldDB" id="A0A016UY02"/>
<protein>
    <submittedName>
        <fullName evidence="1">Uncharacterized protein</fullName>
    </submittedName>
</protein>
<evidence type="ECO:0000313" key="2">
    <source>
        <dbReference type="Proteomes" id="UP000024635"/>
    </source>
</evidence>
<dbReference type="EMBL" id="JARK01001359">
    <property type="protein sequence ID" value="EYC19901.1"/>
    <property type="molecule type" value="Genomic_DNA"/>
</dbReference>
<organism evidence="1 2">
    <name type="scientific">Ancylostoma ceylanicum</name>
    <dbReference type="NCBI Taxonomy" id="53326"/>
    <lineage>
        <taxon>Eukaryota</taxon>
        <taxon>Metazoa</taxon>
        <taxon>Ecdysozoa</taxon>
        <taxon>Nematoda</taxon>
        <taxon>Chromadorea</taxon>
        <taxon>Rhabditida</taxon>
        <taxon>Rhabditina</taxon>
        <taxon>Rhabditomorpha</taxon>
        <taxon>Strongyloidea</taxon>
        <taxon>Ancylostomatidae</taxon>
        <taxon>Ancylostomatinae</taxon>
        <taxon>Ancylostoma</taxon>
    </lineage>
</organism>
<keyword evidence="2" id="KW-1185">Reference proteome</keyword>
<proteinExistence type="predicted"/>
<evidence type="ECO:0000313" key="1">
    <source>
        <dbReference type="EMBL" id="EYC19901.1"/>
    </source>
</evidence>
<name>A0A016UY02_9BILA</name>
<comment type="caution">
    <text evidence="1">The sequence shown here is derived from an EMBL/GenBank/DDBJ whole genome shotgun (WGS) entry which is preliminary data.</text>
</comment>
<reference evidence="2" key="1">
    <citation type="journal article" date="2015" name="Nat. Genet.">
        <title>The genome and transcriptome of the zoonotic hookworm Ancylostoma ceylanicum identify infection-specific gene families.</title>
        <authorList>
            <person name="Schwarz E.M."/>
            <person name="Hu Y."/>
            <person name="Antoshechkin I."/>
            <person name="Miller M.M."/>
            <person name="Sternberg P.W."/>
            <person name="Aroian R.V."/>
        </authorList>
    </citation>
    <scope>NUCLEOTIDE SEQUENCE</scope>
    <source>
        <strain evidence="2">HY135</strain>
    </source>
</reference>
<sequence length="120" mass="13745">MAQLVRQQTPNIKTTVRFAELSKFLRVQVCLAIQKARFAWRYILWDFFFGNTLYGVRLPGWFASSAARLPKKTSPNVLPFNIRVQLAFCGTFDSAVKVVQVHEKLLETYGSVGELCSRQE</sequence>
<gene>
    <name evidence="1" type="primary">Acey_s0023.g772</name>
    <name evidence="1" type="ORF">Y032_0023g772</name>
</gene>